<protein>
    <recommendedName>
        <fullName evidence="3">DUF4488 domain-containing protein</fullName>
    </recommendedName>
</protein>
<keyword evidence="2" id="KW-1185">Reference proteome</keyword>
<sequence>MKKTFLYKIWQHNRKLGFLLTAFACLTVITNLMGDEVTPFFVWGMYSEKEKPVQAVEILKTTINGDTVVNVYNYTNGDTRFFLLGPLAYFKKIKDNNNQDPTITFLQTKLGRHYNNIRPFERALFNTGPQQQEFLNWYVRYLQQVTFIPVNTLRVEVVHAHYTSQNLVTDSVNLFATWQRH</sequence>
<evidence type="ECO:0000313" key="1">
    <source>
        <dbReference type="EMBL" id="OQP53041.1"/>
    </source>
</evidence>
<accession>A0ABX3P208</accession>
<dbReference type="RefSeq" id="WP_041346613.1">
    <property type="nucleotide sequence ID" value="NZ_LWBO01000003.1"/>
</dbReference>
<dbReference type="Proteomes" id="UP000192277">
    <property type="component" value="Unassembled WGS sequence"/>
</dbReference>
<proteinExistence type="predicted"/>
<gene>
    <name evidence="1" type="ORF">A4D02_21815</name>
</gene>
<dbReference type="EMBL" id="LWBO01000003">
    <property type="protein sequence ID" value="OQP53041.1"/>
    <property type="molecule type" value="Genomic_DNA"/>
</dbReference>
<reference evidence="1 2" key="1">
    <citation type="submission" date="2016-04" db="EMBL/GenBank/DDBJ databases">
        <authorList>
            <person name="Chen L."/>
            <person name="Zhuang W."/>
            <person name="Wang G."/>
        </authorList>
    </citation>
    <scope>NUCLEOTIDE SEQUENCE [LARGE SCALE GENOMIC DNA]</scope>
    <source>
        <strain evidence="2">GR20</strain>
    </source>
</reference>
<organism evidence="1 2">
    <name type="scientific">Niastella koreensis</name>
    <dbReference type="NCBI Taxonomy" id="354356"/>
    <lineage>
        <taxon>Bacteria</taxon>
        <taxon>Pseudomonadati</taxon>
        <taxon>Bacteroidota</taxon>
        <taxon>Chitinophagia</taxon>
        <taxon>Chitinophagales</taxon>
        <taxon>Chitinophagaceae</taxon>
        <taxon>Niastella</taxon>
    </lineage>
</organism>
<evidence type="ECO:0000313" key="2">
    <source>
        <dbReference type="Proteomes" id="UP000192277"/>
    </source>
</evidence>
<name>A0ABX3P208_9BACT</name>
<comment type="caution">
    <text evidence="1">The sequence shown here is derived from an EMBL/GenBank/DDBJ whole genome shotgun (WGS) entry which is preliminary data.</text>
</comment>
<evidence type="ECO:0008006" key="3">
    <source>
        <dbReference type="Google" id="ProtNLM"/>
    </source>
</evidence>